<evidence type="ECO:0000256" key="1">
    <source>
        <dbReference type="SAM" id="MobiDB-lite"/>
    </source>
</evidence>
<accession>I7KB30</accession>
<evidence type="ECO:0000313" key="2">
    <source>
        <dbReference type="EMBL" id="CCJ35196.1"/>
    </source>
</evidence>
<feature type="region of interest" description="Disordered" evidence="1">
    <location>
        <begin position="1"/>
        <end position="21"/>
    </location>
</feature>
<dbReference type="EMBL" id="HE964772">
    <property type="protein sequence ID" value="CCJ35196.1"/>
    <property type="molecule type" value="Genomic_DNA"/>
</dbReference>
<reference evidence="3" key="1">
    <citation type="journal article" date="2012" name="J. Bacteriol.">
        <title>Complete genome sequence of the hydrogenotrophic, methanogenic archaeon Methanoculleus bourgensis strain MS2T, isolated from a sewage sludge digester.</title>
        <authorList>
            <person name="Maus I."/>
            <person name="Wibberg D."/>
            <person name="Stantscheff R."/>
            <person name="Eikmeyer F.G."/>
            <person name="Seffner A."/>
            <person name="Boelter J."/>
            <person name="Szczepanowski R."/>
            <person name="Blom J."/>
            <person name="Jaenicke S."/>
            <person name="Konig H."/>
            <person name="Puhler A."/>
            <person name="Schluter A."/>
        </authorList>
    </citation>
    <scope>NUCLEOTIDE SEQUENCE [LARGE SCALE GENOMIC DNA]</scope>
    <source>
        <strain evidence="3">ATCC 43281 / DSM 3045 / OCM 15 / MS2</strain>
    </source>
</reference>
<organism evidence="2 3">
    <name type="scientific">Methanoculleus bourgensis (strain ATCC 43281 / DSM 3045 / OCM 15 / MS2)</name>
    <name type="common">Methanogenium bourgense</name>
    <dbReference type="NCBI Taxonomy" id="1201294"/>
    <lineage>
        <taxon>Archaea</taxon>
        <taxon>Methanobacteriati</taxon>
        <taxon>Methanobacteriota</taxon>
        <taxon>Stenosarchaea group</taxon>
        <taxon>Methanomicrobia</taxon>
        <taxon>Methanomicrobiales</taxon>
        <taxon>Methanomicrobiaceae</taxon>
        <taxon>Methanoculleus</taxon>
    </lineage>
</organism>
<dbReference type="AlphaFoldDB" id="I7KB30"/>
<name>I7KB30_METBM</name>
<protein>
    <submittedName>
        <fullName evidence="2">Uncharacterized protein</fullName>
    </submittedName>
</protein>
<dbReference type="HOGENOM" id="CLU_2629699_0_0_2"/>
<sequence>MKQGSEIYTKPDQEGDEVEREAAQRGLFPGLSLCNGVNGLREPPGLQREKILRVFCTGSRMLRVPAPGDGKGAPCPL</sequence>
<keyword evidence="3" id="KW-1185">Reference proteome</keyword>
<evidence type="ECO:0000313" key="3">
    <source>
        <dbReference type="Proteomes" id="UP000009007"/>
    </source>
</evidence>
<proteinExistence type="predicted"/>
<dbReference type="PATRIC" id="fig|1201294.9.peg.297"/>
<dbReference type="Proteomes" id="UP000009007">
    <property type="component" value="Chromosome I"/>
</dbReference>
<gene>
    <name evidence="2" type="ordered locus">BN140_0273</name>
</gene>
<dbReference type="STRING" id="1201294.BN140_0273"/>
<dbReference type="KEGG" id="mbg:BN140_0273"/>